<evidence type="ECO:0000256" key="5">
    <source>
        <dbReference type="ARBA" id="ARBA00022741"/>
    </source>
</evidence>
<evidence type="ECO:0000256" key="2">
    <source>
        <dbReference type="ARBA" id="ARBA00003753"/>
    </source>
</evidence>
<dbReference type="Proteomes" id="UP001310692">
    <property type="component" value="Unassembled WGS sequence"/>
</dbReference>
<feature type="domain" description="Cytidyltransferase-like" evidence="13">
    <location>
        <begin position="358"/>
        <end position="451"/>
    </location>
</feature>
<dbReference type="InterPro" id="IPR029056">
    <property type="entry name" value="Ribokinase-like"/>
</dbReference>
<keyword evidence="4 11" id="KW-0548">Nucleotidyltransferase</keyword>
<dbReference type="InterPro" id="IPR023030">
    <property type="entry name" value="Bifunc_HldE"/>
</dbReference>
<dbReference type="CDD" id="cd01172">
    <property type="entry name" value="RfaE_like"/>
    <property type="match status" value="1"/>
</dbReference>
<comment type="function">
    <text evidence="1 11">Catalyzes the phosphorylation of D-glycero-D-manno-heptose 7-phosphate at the C-1 position to selectively form D-glycero-beta-D-manno-heptose-1,7-bisphosphate.</text>
</comment>
<evidence type="ECO:0000256" key="11">
    <source>
        <dbReference type="HAMAP-Rule" id="MF_01603"/>
    </source>
</evidence>
<comment type="catalytic activity">
    <reaction evidence="11">
        <text>D-glycero-beta-D-manno-heptose 7-phosphate + ATP = D-glycero-beta-D-manno-heptose 1,7-bisphosphate + ADP + H(+)</text>
        <dbReference type="Rhea" id="RHEA:27473"/>
        <dbReference type="ChEBI" id="CHEBI:15378"/>
        <dbReference type="ChEBI" id="CHEBI:30616"/>
        <dbReference type="ChEBI" id="CHEBI:60204"/>
        <dbReference type="ChEBI" id="CHEBI:60208"/>
        <dbReference type="ChEBI" id="CHEBI:456216"/>
        <dbReference type="EC" id="2.7.1.167"/>
    </reaction>
</comment>
<feature type="region of interest" description="Cytidylyltransferase" evidence="11">
    <location>
        <begin position="358"/>
        <end position="492"/>
    </location>
</feature>
<keyword evidence="15" id="KW-1185">Reference proteome</keyword>
<dbReference type="RefSeq" id="WP_330196182.1">
    <property type="nucleotide sequence ID" value="NZ_JAZDRO010000003.1"/>
</dbReference>
<accession>A0ABU7LYJ3</accession>
<keyword evidence="7 11" id="KW-0067">ATP-binding</keyword>
<comment type="similarity">
    <text evidence="11">In the C-terminal section; belongs to the cytidylyltransferase family.</text>
</comment>
<dbReference type="InterPro" id="IPR014729">
    <property type="entry name" value="Rossmann-like_a/b/a_fold"/>
</dbReference>
<dbReference type="InterPro" id="IPR011914">
    <property type="entry name" value="RfaE_dom_II"/>
</dbReference>
<organism evidence="14 15">
    <name type="scientific">Hyphobacterium marinum</name>
    <dbReference type="NCBI Taxonomy" id="3116574"/>
    <lineage>
        <taxon>Bacteria</taxon>
        <taxon>Pseudomonadati</taxon>
        <taxon>Pseudomonadota</taxon>
        <taxon>Alphaproteobacteria</taxon>
        <taxon>Maricaulales</taxon>
        <taxon>Maricaulaceae</taxon>
        <taxon>Hyphobacterium</taxon>
    </lineage>
</organism>
<evidence type="ECO:0000256" key="9">
    <source>
        <dbReference type="ARBA" id="ARBA00023277"/>
    </source>
</evidence>
<dbReference type="NCBIfam" id="TIGR02199">
    <property type="entry name" value="rfaE_dom_II"/>
    <property type="match status" value="1"/>
</dbReference>
<comment type="function">
    <text evidence="2 11">Catalyzes the ADP transfer from ATP to D-glycero-beta-D-manno-heptose 1-phosphate, yielding ADP-D-glycero-beta-D-manno-heptose.</text>
</comment>
<evidence type="ECO:0000313" key="14">
    <source>
        <dbReference type="EMBL" id="MEE2566633.1"/>
    </source>
</evidence>
<evidence type="ECO:0000256" key="1">
    <source>
        <dbReference type="ARBA" id="ARBA00002319"/>
    </source>
</evidence>
<dbReference type="EMBL" id="JAZDRO010000003">
    <property type="protein sequence ID" value="MEE2566633.1"/>
    <property type="molecule type" value="Genomic_DNA"/>
</dbReference>
<comment type="pathway">
    <text evidence="11">Nucleotide-sugar biosynthesis; ADP-L-glycero-beta-D-manno-heptose biosynthesis; ADP-L-glycero-beta-D-manno-heptose from D-glycero-beta-D-manno-heptose 7-phosphate: step 3/4.</text>
</comment>
<evidence type="ECO:0000256" key="6">
    <source>
        <dbReference type="ARBA" id="ARBA00022777"/>
    </source>
</evidence>
<dbReference type="SUPFAM" id="SSF53613">
    <property type="entry name" value="Ribokinase-like"/>
    <property type="match status" value="1"/>
</dbReference>
<comment type="similarity">
    <text evidence="11">In the N-terminal section; belongs to the carbohydrate kinase PfkB family.</text>
</comment>
<keyword evidence="6 11" id="KW-0418">Kinase</keyword>
<dbReference type="PANTHER" id="PTHR46969:SF1">
    <property type="entry name" value="BIFUNCTIONAL PROTEIN HLDE"/>
    <property type="match status" value="1"/>
</dbReference>
<evidence type="ECO:0000256" key="3">
    <source>
        <dbReference type="ARBA" id="ARBA00022679"/>
    </source>
</evidence>
<keyword evidence="8 11" id="KW-0511">Multifunctional enzyme</keyword>
<feature type="domain" description="Carbohydrate kinase PfkB" evidence="12">
    <location>
        <begin position="18"/>
        <end position="314"/>
    </location>
</feature>
<keyword evidence="3 11" id="KW-0808">Transferase</keyword>
<dbReference type="Gene3D" id="3.40.1190.20">
    <property type="match status" value="1"/>
</dbReference>
<dbReference type="SUPFAM" id="SSF52374">
    <property type="entry name" value="Nucleotidylyl transferase"/>
    <property type="match status" value="1"/>
</dbReference>
<comment type="pathway">
    <text evidence="11">Nucleotide-sugar biosynthesis; ADP-L-glycero-beta-D-manno-heptose biosynthesis; ADP-L-glycero-beta-D-manno-heptose from D-glycero-beta-D-manno-heptose 7-phosphate: step 1/4.</text>
</comment>
<reference evidence="14 15" key="1">
    <citation type="submission" date="2024-01" db="EMBL/GenBank/DDBJ databases">
        <title>Hyphobacterium bacterium isolated from marine sediment.</title>
        <authorList>
            <person name="Zhao S."/>
        </authorList>
    </citation>
    <scope>NUCLEOTIDE SEQUENCE [LARGE SCALE GENOMIC DNA]</scope>
    <source>
        <strain evidence="14 15">Y60-23</strain>
    </source>
</reference>
<dbReference type="Pfam" id="PF00294">
    <property type="entry name" value="PfkB"/>
    <property type="match status" value="1"/>
</dbReference>
<dbReference type="GO" id="GO:0016779">
    <property type="term" value="F:nucleotidyltransferase activity"/>
    <property type="evidence" value="ECO:0007669"/>
    <property type="project" value="UniProtKB-KW"/>
</dbReference>
<dbReference type="Pfam" id="PF01467">
    <property type="entry name" value="CTP_transf_like"/>
    <property type="match status" value="1"/>
</dbReference>
<dbReference type="HAMAP" id="MF_01603">
    <property type="entry name" value="HldE"/>
    <property type="match status" value="1"/>
</dbReference>
<feature type="region of interest" description="Ribokinase" evidence="11">
    <location>
        <begin position="1"/>
        <end position="330"/>
    </location>
</feature>
<evidence type="ECO:0000256" key="7">
    <source>
        <dbReference type="ARBA" id="ARBA00022840"/>
    </source>
</evidence>
<evidence type="ECO:0000259" key="13">
    <source>
        <dbReference type="Pfam" id="PF01467"/>
    </source>
</evidence>
<name>A0ABU7LYJ3_9PROT</name>
<evidence type="ECO:0000256" key="10">
    <source>
        <dbReference type="ARBA" id="ARBA00047428"/>
    </source>
</evidence>
<dbReference type="InterPro" id="IPR011611">
    <property type="entry name" value="PfkB_dom"/>
</dbReference>
<comment type="catalytic activity">
    <reaction evidence="10 11">
        <text>D-glycero-beta-D-manno-heptose 1-phosphate + ATP + H(+) = ADP-D-glycero-beta-D-manno-heptose + diphosphate</text>
        <dbReference type="Rhea" id="RHEA:27465"/>
        <dbReference type="ChEBI" id="CHEBI:15378"/>
        <dbReference type="ChEBI" id="CHEBI:30616"/>
        <dbReference type="ChEBI" id="CHEBI:33019"/>
        <dbReference type="ChEBI" id="CHEBI:59967"/>
        <dbReference type="ChEBI" id="CHEBI:61593"/>
        <dbReference type="EC" id="2.7.7.70"/>
    </reaction>
</comment>
<sequence>MDIADLSDLLNRIEGCRVLCVGDLVIDQFVYGETRRVSREAPVPILDEKRRETMLGAAGNVIRNVVALGGKPVLVSVVGDDPEGQTAASLLQAEGVDPAGLLAIKGGRTGTKTRFVCNGHQMLCVDRDPDGTLSAADTAALLDRIRAAAQQADVAILSDYGRGLVSRDVSQGLIAACREAGIRVCVDPRGKDYSRYDGASIIKPNALELTEETGIDIRGDDSALAALDAAMARLERTDAIIVTRSSAGMTVRERSGETRHVRSRPRQVYDVSGAGDTAISMLSLALGAGAGLHLAMRAADRAAGVAVGKVGTATVSAAEILDDERAQGFEDARTKLLTADAAAQTAARWRAHGLKVGLTNGCFDILHPGHVSLLRQARAECDRLIVALNSDASVKRLKGEGRPVNNEVSRATVLASLASVDRVVIFGEDTPADLIEALAPDLYFKGADYTVEQLRPLGGDAVERHGGRIHLIPLEDGHSTTSTLARVARSKS</sequence>
<evidence type="ECO:0000259" key="12">
    <source>
        <dbReference type="Pfam" id="PF00294"/>
    </source>
</evidence>
<proteinExistence type="inferred from homology"/>
<evidence type="ECO:0000256" key="8">
    <source>
        <dbReference type="ARBA" id="ARBA00023268"/>
    </source>
</evidence>
<protein>
    <recommendedName>
        <fullName evidence="11">Bifunctional protein HldE</fullName>
    </recommendedName>
    <domain>
        <recommendedName>
            <fullName evidence="11">D-beta-D-heptose 7-phosphate kinase</fullName>
            <ecNumber evidence="11">2.7.1.167</ecNumber>
        </recommendedName>
        <alternativeName>
            <fullName evidence="11">D-beta-D-heptose 7-phosphotransferase</fullName>
        </alternativeName>
        <alternativeName>
            <fullName evidence="11">D-glycero-beta-D-manno-heptose-7-phosphate kinase</fullName>
        </alternativeName>
    </domain>
    <domain>
        <recommendedName>
            <fullName evidence="11">D-beta-D-heptose 1-phosphate adenylyltransferase</fullName>
            <ecNumber evidence="11">2.7.7.70</ecNumber>
        </recommendedName>
        <alternativeName>
            <fullName evidence="11">D-glycero-beta-D-manno-heptose 1-phosphate adenylyltransferase</fullName>
        </alternativeName>
    </domain>
</protein>
<feature type="active site" evidence="11">
    <location>
        <position position="276"/>
    </location>
</feature>
<evidence type="ECO:0000313" key="15">
    <source>
        <dbReference type="Proteomes" id="UP001310692"/>
    </source>
</evidence>
<keyword evidence="5 11" id="KW-0547">Nucleotide-binding</keyword>
<dbReference type="NCBIfam" id="TIGR00125">
    <property type="entry name" value="cyt_tran_rel"/>
    <property type="match status" value="1"/>
</dbReference>
<gene>
    <name evidence="14" type="primary">rfaE2</name>
    <name evidence="11" type="synonym">hldE</name>
    <name evidence="14" type="ORF">V0U35_08055</name>
</gene>
<dbReference type="EC" id="2.7.7.70" evidence="11"/>
<comment type="caution">
    <text evidence="14">The sequence shown here is derived from an EMBL/GenBank/DDBJ whole genome shotgun (WGS) entry which is preliminary data.</text>
</comment>
<keyword evidence="9 11" id="KW-0119">Carbohydrate metabolism</keyword>
<dbReference type="EC" id="2.7.1.167" evidence="11"/>
<dbReference type="Gene3D" id="3.40.50.620">
    <property type="entry name" value="HUPs"/>
    <property type="match status" value="1"/>
</dbReference>
<dbReference type="PANTHER" id="PTHR46969">
    <property type="entry name" value="BIFUNCTIONAL PROTEIN HLDE"/>
    <property type="match status" value="1"/>
</dbReference>
<comment type="subunit">
    <text evidence="11">Homodimer.</text>
</comment>
<dbReference type="InterPro" id="IPR011913">
    <property type="entry name" value="RfaE_dom_I"/>
</dbReference>
<dbReference type="InterPro" id="IPR004821">
    <property type="entry name" value="Cyt_trans-like"/>
</dbReference>
<feature type="binding site" evidence="11">
    <location>
        <begin position="205"/>
        <end position="208"/>
    </location>
    <ligand>
        <name>ATP</name>
        <dbReference type="ChEBI" id="CHEBI:30616"/>
    </ligand>
</feature>
<evidence type="ECO:0000256" key="4">
    <source>
        <dbReference type="ARBA" id="ARBA00022695"/>
    </source>
</evidence>